<evidence type="ECO:0000313" key="4">
    <source>
        <dbReference type="Proteomes" id="UP000006327"/>
    </source>
</evidence>
<dbReference type="STRING" id="493475.GARC_1484"/>
<sequence length="159" mass="17281">MRIVTYTLRKQQKGFSLIELMISVAIIGIIATIAYPSYQGFVVNTNRGAAQADLMSLAAAMERHKAASFSYKGAADSAADTGKPAIFHQHSPSAELYANRKYDLYISESSGSAYLIEAKPVTGTPQADDGNVAFYSDGRRAWDINNNGTYSATEFCWSC</sequence>
<organism evidence="3 4">
    <name type="scientific">Paraglaciecola arctica BSs20135</name>
    <dbReference type="NCBI Taxonomy" id="493475"/>
    <lineage>
        <taxon>Bacteria</taxon>
        <taxon>Pseudomonadati</taxon>
        <taxon>Pseudomonadota</taxon>
        <taxon>Gammaproteobacteria</taxon>
        <taxon>Alteromonadales</taxon>
        <taxon>Alteromonadaceae</taxon>
        <taxon>Paraglaciecola</taxon>
    </lineage>
</organism>
<dbReference type="OrthoDB" id="5296638at2"/>
<dbReference type="AlphaFoldDB" id="K6YJV1"/>
<protein>
    <submittedName>
        <fullName evidence="3">Type IV pilus assembly protein PilE</fullName>
    </submittedName>
</protein>
<dbReference type="InterPro" id="IPR012902">
    <property type="entry name" value="N_methyl_site"/>
</dbReference>
<proteinExistence type="predicted"/>
<dbReference type="eggNOG" id="COG4968">
    <property type="taxonomic scope" value="Bacteria"/>
</dbReference>
<reference evidence="3 4" key="1">
    <citation type="journal article" date="2017" name="Antonie Van Leeuwenhoek">
        <title>Rhizobium rhizosphaerae sp. nov., a novel species isolated from rice rhizosphere.</title>
        <authorList>
            <person name="Zhao J.J."/>
            <person name="Zhang J."/>
            <person name="Zhang R.J."/>
            <person name="Zhang C.W."/>
            <person name="Yin H.Q."/>
            <person name="Zhang X.X."/>
        </authorList>
    </citation>
    <scope>NUCLEOTIDE SEQUENCE [LARGE SCALE GENOMIC DNA]</scope>
    <source>
        <strain evidence="3 4">BSs20135</strain>
    </source>
</reference>
<dbReference type="GO" id="GO:0043683">
    <property type="term" value="P:type IV pilus assembly"/>
    <property type="evidence" value="ECO:0007669"/>
    <property type="project" value="InterPro"/>
</dbReference>
<keyword evidence="2" id="KW-1133">Transmembrane helix</keyword>
<evidence type="ECO:0000256" key="2">
    <source>
        <dbReference type="SAM" id="Phobius"/>
    </source>
</evidence>
<dbReference type="InterPro" id="IPR031982">
    <property type="entry name" value="PilE-like"/>
</dbReference>
<keyword evidence="1" id="KW-0488">Methylation</keyword>
<dbReference type="SUPFAM" id="SSF54523">
    <property type="entry name" value="Pili subunits"/>
    <property type="match status" value="1"/>
</dbReference>
<keyword evidence="4" id="KW-1185">Reference proteome</keyword>
<dbReference type="PANTHER" id="PTHR30093:SF47">
    <property type="entry name" value="TYPE IV PILUS NON-CORE MINOR PILIN PILE"/>
    <property type="match status" value="1"/>
</dbReference>
<dbReference type="InterPro" id="IPR045584">
    <property type="entry name" value="Pilin-like"/>
</dbReference>
<evidence type="ECO:0000256" key="1">
    <source>
        <dbReference type="ARBA" id="ARBA00022481"/>
    </source>
</evidence>
<dbReference type="PRINTS" id="PR00813">
    <property type="entry name" value="BCTERIALGSPG"/>
</dbReference>
<dbReference type="PROSITE" id="PS00409">
    <property type="entry name" value="PROKAR_NTER_METHYL"/>
    <property type="match status" value="1"/>
</dbReference>
<dbReference type="RefSeq" id="WP_007618307.1">
    <property type="nucleotide sequence ID" value="NZ_BAEO01000017.1"/>
</dbReference>
<dbReference type="NCBIfam" id="TIGR02532">
    <property type="entry name" value="IV_pilin_GFxxxE"/>
    <property type="match status" value="1"/>
</dbReference>
<dbReference type="EMBL" id="BAEO01000017">
    <property type="protein sequence ID" value="GAC18457.1"/>
    <property type="molecule type" value="Genomic_DNA"/>
</dbReference>
<accession>K6YJV1</accession>
<dbReference type="Pfam" id="PF16732">
    <property type="entry name" value="ComP_DUS"/>
    <property type="match status" value="1"/>
</dbReference>
<dbReference type="InterPro" id="IPR000983">
    <property type="entry name" value="Bac_GSPG_pilin"/>
</dbReference>
<keyword evidence="2" id="KW-0472">Membrane</keyword>
<dbReference type="GO" id="GO:0015627">
    <property type="term" value="C:type II protein secretion system complex"/>
    <property type="evidence" value="ECO:0007669"/>
    <property type="project" value="InterPro"/>
</dbReference>
<keyword evidence="2" id="KW-0812">Transmembrane</keyword>
<dbReference type="Proteomes" id="UP000006327">
    <property type="component" value="Unassembled WGS sequence"/>
</dbReference>
<dbReference type="GO" id="GO:0015628">
    <property type="term" value="P:protein secretion by the type II secretion system"/>
    <property type="evidence" value="ECO:0007669"/>
    <property type="project" value="InterPro"/>
</dbReference>
<gene>
    <name evidence="3" type="primary">pilE</name>
    <name evidence="3" type="ORF">GARC_1484</name>
</gene>
<dbReference type="Gene3D" id="3.30.700.10">
    <property type="entry name" value="Glycoprotein, Type 4 Pilin"/>
    <property type="match status" value="1"/>
</dbReference>
<name>K6YJV1_9ALTE</name>
<feature type="transmembrane region" description="Helical" evidence="2">
    <location>
        <begin position="20"/>
        <end position="38"/>
    </location>
</feature>
<dbReference type="PANTHER" id="PTHR30093">
    <property type="entry name" value="GENERAL SECRETION PATHWAY PROTEIN G"/>
    <property type="match status" value="1"/>
</dbReference>
<dbReference type="Pfam" id="PF07963">
    <property type="entry name" value="N_methyl"/>
    <property type="match status" value="1"/>
</dbReference>
<comment type="caution">
    <text evidence="3">The sequence shown here is derived from an EMBL/GenBank/DDBJ whole genome shotgun (WGS) entry which is preliminary data.</text>
</comment>
<evidence type="ECO:0000313" key="3">
    <source>
        <dbReference type="EMBL" id="GAC18457.1"/>
    </source>
</evidence>